<dbReference type="PROSITE" id="PS50893">
    <property type="entry name" value="ABC_TRANSPORTER_2"/>
    <property type="match status" value="1"/>
</dbReference>
<accession>A0ABY5I2D6</accession>
<dbReference type="SMART" id="SM00382">
    <property type="entry name" value="AAA"/>
    <property type="match status" value="1"/>
</dbReference>
<dbReference type="GO" id="GO:0005524">
    <property type="term" value="F:ATP binding"/>
    <property type="evidence" value="ECO:0007669"/>
    <property type="project" value="UniProtKB-KW"/>
</dbReference>
<keyword evidence="6" id="KW-1185">Reference proteome</keyword>
<evidence type="ECO:0000256" key="1">
    <source>
        <dbReference type="ARBA" id="ARBA00022741"/>
    </source>
</evidence>
<name>A0ABY5I2D6_9FIRM</name>
<dbReference type="Gene3D" id="3.40.50.300">
    <property type="entry name" value="P-loop containing nucleotide triphosphate hydrolases"/>
    <property type="match status" value="1"/>
</dbReference>
<keyword evidence="2 5" id="KW-0067">ATP-binding</keyword>
<gene>
    <name evidence="5" type="ORF">NMU03_01450</name>
</gene>
<dbReference type="InterPro" id="IPR017871">
    <property type="entry name" value="ABC_transporter-like_CS"/>
</dbReference>
<dbReference type="EMBL" id="CP101620">
    <property type="protein sequence ID" value="UTY39529.1"/>
    <property type="molecule type" value="Genomic_DNA"/>
</dbReference>
<keyword evidence="3" id="KW-1133">Transmembrane helix</keyword>
<feature type="transmembrane region" description="Helical" evidence="3">
    <location>
        <begin position="544"/>
        <end position="574"/>
    </location>
</feature>
<sequence>MIDVHNISIKYDYFLLQNAEVQFYASTFHLITGRSGCGKSSLLYKVGLISDQDETEYEIDNKSIRQYKSSQIKRCNIGYVLQDMCLFEQYDVLGNLKLYSSFINEEYDDSRYQEILCQVSLDVPLNQPIDTLSGGERQRLQIACALCKNPDILILDEPTNALDEVNERIIFELLVKLAHEDHKCIIVASHSYYAKEYADYVYQIENNKIINYKKTESNNNPIIHYKQNKLCRSFYNKYIKYFIKKYKYMNVLMITILSILSLCIFGINCFFQYYVDDSMVKMTRLSDNQLFVIQNKNDLYVNEISEVFDSRKLDDIMKINSHISAYPYLLVRGTIGGEDVLVLPYFDQNDFSEETLCYIDESNKHGAYFSFEVYKKISSQSTHLHSLDVILQTQHADYQNGFTTTNINKNIQFKAVLKENVYSSYQPDCKNYIYVYYKDLQDIYSQNISSSDIFGYTIFTQNLDEYNHLVNELKVMDIGLNYDFVNLEALNNLVDSTSNLNFIMQIVVCTLFIILICMVQLNYFYKRNREFALLSINGLNSNQILLLIMIEAITKLVMTFFISIFFISIIGYLINPFFAIYELLNIIKIIIMNYGIISIVIMLLSKIYLYKLIPEKILRK</sequence>
<dbReference type="InterPro" id="IPR003439">
    <property type="entry name" value="ABC_transporter-like_ATP-bd"/>
</dbReference>
<evidence type="ECO:0000256" key="3">
    <source>
        <dbReference type="SAM" id="Phobius"/>
    </source>
</evidence>
<dbReference type="Proteomes" id="UP001060112">
    <property type="component" value="Chromosome"/>
</dbReference>
<dbReference type="PANTHER" id="PTHR24220">
    <property type="entry name" value="IMPORT ATP-BINDING PROTEIN"/>
    <property type="match status" value="1"/>
</dbReference>
<evidence type="ECO:0000313" key="6">
    <source>
        <dbReference type="Proteomes" id="UP001060112"/>
    </source>
</evidence>
<feature type="transmembrane region" description="Helical" evidence="3">
    <location>
        <begin position="251"/>
        <end position="275"/>
    </location>
</feature>
<keyword evidence="1" id="KW-0547">Nucleotide-binding</keyword>
<evidence type="ECO:0000259" key="4">
    <source>
        <dbReference type="PROSITE" id="PS50893"/>
    </source>
</evidence>
<feature type="domain" description="ABC transporter" evidence="4">
    <location>
        <begin position="1"/>
        <end position="231"/>
    </location>
</feature>
<feature type="transmembrane region" description="Helical" evidence="3">
    <location>
        <begin position="586"/>
        <end position="610"/>
    </location>
</feature>
<keyword evidence="3" id="KW-0472">Membrane</keyword>
<protein>
    <submittedName>
        <fullName evidence="5">ABC transporter ATP-binding protein</fullName>
    </submittedName>
</protein>
<dbReference type="InterPro" id="IPR003593">
    <property type="entry name" value="AAA+_ATPase"/>
</dbReference>
<dbReference type="SUPFAM" id="SSF52540">
    <property type="entry name" value="P-loop containing nucleoside triphosphate hydrolases"/>
    <property type="match status" value="1"/>
</dbReference>
<dbReference type="InterPro" id="IPR015854">
    <property type="entry name" value="ABC_transpr_LolD-like"/>
</dbReference>
<evidence type="ECO:0000256" key="2">
    <source>
        <dbReference type="ARBA" id="ARBA00022840"/>
    </source>
</evidence>
<dbReference type="RefSeq" id="WP_290140667.1">
    <property type="nucleotide sequence ID" value="NZ_CP101620.1"/>
</dbReference>
<organism evidence="5 6">
    <name type="scientific">Allocoprobacillus halotolerans</name>
    <dbReference type="NCBI Taxonomy" id="2944914"/>
    <lineage>
        <taxon>Bacteria</taxon>
        <taxon>Bacillati</taxon>
        <taxon>Bacillota</taxon>
        <taxon>Erysipelotrichia</taxon>
        <taxon>Erysipelotrichales</taxon>
        <taxon>Erysipelotrichaceae</taxon>
        <taxon>Allocoprobacillus</taxon>
    </lineage>
</organism>
<keyword evidence="3" id="KW-0812">Transmembrane</keyword>
<dbReference type="Pfam" id="PF00005">
    <property type="entry name" value="ABC_tran"/>
    <property type="match status" value="1"/>
</dbReference>
<dbReference type="PROSITE" id="PS00211">
    <property type="entry name" value="ABC_TRANSPORTER_1"/>
    <property type="match status" value="1"/>
</dbReference>
<proteinExistence type="predicted"/>
<dbReference type="InterPro" id="IPR027417">
    <property type="entry name" value="P-loop_NTPase"/>
</dbReference>
<reference evidence="5" key="1">
    <citation type="submission" date="2022-07" db="EMBL/GenBank/DDBJ databases">
        <title>Faecal culturing of patients with breast cancer.</title>
        <authorList>
            <person name="Teng N.M.Y."/>
            <person name="Kiu R."/>
            <person name="Evans R."/>
            <person name="Baker D.J."/>
            <person name="Zenner C."/>
            <person name="Robinson S.D."/>
            <person name="Hall L.J."/>
        </authorList>
    </citation>
    <scope>NUCLEOTIDE SEQUENCE</scope>
    <source>
        <strain evidence="5">LH1062</strain>
    </source>
</reference>
<evidence type="ECO:0000313" key="5">
    <source>
        <dbReference type="EMBL" id="UTY39529.1"/>
    </source>
</evidence>
<feature type="transmembrane region" description="Helical" evidence="3">
    <location>
        <begin position="502"/>
        <end position="524"/>
    </location>
</feature>